<organism evidence="2 3">
    <name type="scientific">Leptospira stimsonii</name>
    <dbReference type="NCBI Taxonomy" id="2202203"/>
    <lineage>
        <taxon>Bacteria</taxon>
        <taxon>Pseudomonadati</taxon>
        <taxon>Spirochaetota</taxon>
        <taxon>Spirochaetia</taxon>
        <taxon>Leptospirales</taxon>
        <taxon>Leptospiraceae</taxon>
        <taxon>Leptospira</taxon>
    </lineage>
</organism>
<name>A0A396YKY2_9LEPT</name>
<keyword evidence="1" id="KW-0812">Transmembrane</keyword>
<dbReference type="EMBL" id="QHCT01000031">
    <property type="protein sequence ID" value="RHX83405.1"/>
    <property type="molecule type" value="Genomic_DNA"/>
</dbReference>
<evidence type="ECO:0000313" key="3">
    <source>
        <dbReference type="Proteomes" id="UP000265798"/>
    </source>
</evidence>
<dbReference type="RefSeq" id="WP_147456706.1">
    <property type="nucleotide sequence ID" value="NZ_QHCT01000031.1"/>
</dbReference>
<protein>
    <submittedName>
        <fullName evidence="2">Uncharacterized protein</fullName>
    </submittedName>
</protein>
<sequence length="199" mass="23037">MIQKIYFYIILISIHNCILIGSRIDKTFVQIYSAKKEKLTSICYSSRWTERKYETSSFGKTILEKLDSEFSKDLGIQKCNSNSANIKIIELVFTPIRSLCREGMDLTDPDATTCQLWSVSHFGSLGLIPIFGPMQGRVEVFFKEGEKILKYDYFLNTYNIRWLPLLIVTPITLILDIPEGLYLKAIEEIKNETQIRMKV</sequence>
<dbReference type="OrthoDB" id="9940378at2"/>
<evidence type="ECO:0000256" key="1">
    <source>
        <dbReference type="SAM" id="Phobius"/>
    </source>
</evidence>
<feature type="transmembrane region" description="Helical" evidence="1">
    <location>
        <begin position="6"/>
        <end position="24"/>
    </location>
</feature>
<dbReference type="AlphaFoldDB" id="A0A396YKY2"/>
<feature type="non-terminal residue" evidence="2">
    <location>
        <position position="199"/>
    </location>
</feature>
<dbReference type="Proteomes" id="UP000265798">
    <property type="component" value="Unassembled WGS sequence"/>
</dbReference>
<gene>
    <name evidence="2" type="ORF">DLM75_24010</name>
</gene>
<reference evidence="3" key="1">
    <citation type="submission" date="2018-05" db="EMBL/GenBank/DDBJ databases">
        <title>Leptospira yasudae sp. nov. and Leptospira stimsonii sp. nov., two pathogenic species of the genus Leptospira isolated from environmental sources.</title>
        <authorList>
            <person name="Casanovas-Massana A."/>
            <person name="Hamond C."/>
            <person name="Santos L.A."/>
            <person name="Hacker K.P."/>
            <person name="Balassiano I."/>
            <person name="Medeiros M.A."/>
            <person name="Reis M.G."/>
            <person name="Ko A.I."/>
            <person name="Wunder E.A."/>
        </authorList>
    </citation>
    <scope>NUCLEOTIDE SEQUENCE [LARGE SCALE GENOMIC DNA]</scope>
    <source>
        <strain evidence="3">Yale</strain>
    </source>
</reference>
<proteinExistence type="predicted"/>
<accession>A0A396YKY2</accession>
<keyword evidence="1" id="KW-1133">Transmembrane helix</keyword>
<comment type="caution">
    <text evidence="2">The sequence shown here is derived from an EMBL/GenBank/DDBJ whole genome shotgun (WGS) entry which is preliminary data.</text>
</comment>
<evidence type="ECO:0000313" key="2">
    <source>
        <dbReference type="EMBL" id="RHX83405.1"/>
    </source>
</evidence>
<keyword evidence="1" id="KW-0472">Membrane</keyword>